<evidence type="ECO:0000256" key="7">
    <source>
        <dbReference type="SAM" id="Coils"/>
    </source>
</evidence>
<feature type="coiled-coil region" evidence="7">
    <location>
        <begin position="1705"/>
        <end position="1732"/>
    </location>
</feature>
<keyword evidence="3" id="KW-0493">Microtubule</keyword>
<comment type="subcellular location">
    <subcellularLocation>
        <location evidence="1">Cytoplasm</location>
        <location evidence="1">Cytoskeleton</location>
    </subcellularLocation>
</comment>
<feature type="region of interest" description="Disordered" evidence="8">
    <location>
        <begin position="244"/>
        <end position="278"/>
    </location>
</feature>
<dbReference type="GO" id="GO:0031122">
    <property type="term" value="P:cytoplasmic microtubule organization"/>
    <property type="evidence" value="ECO:0007669"/>
    <property type="project" value="TreeGrafter"/>
</dbReference>
<accession>A0A8X6TJA7</accession>
<dbReference type="PANTHER" id="PTHR18916:SF82">
    <property type="entry name" value="CAP-GLY DOMAIN-CONTAINING PROTEIN"/>
    <property type="match status" value="1"/>
</dbReference>
<dbReference type="SMART" id="SM01052">
    <property type="entry name" value="CAP_GLY"/>
    <property type="match status" value="2"/>
</dbReference>
<feature type="coiled-coil region" evidence="7">
    <location>
        <begin position="786"/>
        <end position="1202"/>
    </location>
</feature>
<proteinExistence type="predicted"/>
<dbReference type="GO" id="GO:0035371">
    <property type="term" value="C:microtubule plus-end"/>
    <property type="evidence" value="ECO:0007669"/>
    <property type="project" value="TreeGrafter"/>
</dbReference>
<dbReference type="Pfam" id="PF16641">
    <property type="entry name" value="CLIP1_ZNF"/>
    <property type="match status" value="2"/>
</dbReference>
<evidence type="ECO:0000256" key="8">
    <source>
        <dbReference type="SAM" id="MobiDB-lite"/>
    </source>
</evidence>
<keyword evidence="2" id="KW-0963">Cytoplasm</keyword>
<feature type="coiled-coil region" evidence="7">
    <location>
        <begin position="1604"/>
        <end position="1676"/>
    </location>
</feature>
<feature type="compositionally biased region" description="Polar residues" evidence="8">
    <location>
        <begin position="16"/>
        <end position="37"/>
    </location>
</feature>
<dbReference type="EMBL" id="BMAW01104423">
    <property type="protein sequence ID" value="GFT14254.1"/>
    <property type="molecule type" value="Genomic_DNA"/>
</dbReference>
<evidence type="ECO:0000256" key="3">
    <source>
        <dbReference type="ARBA" id="ARBA00022701"/>
    </source>
</evidence>
<dbReference type="Proteomes" id="UP000887013">
    <property type="component" value="Unassembled WGS sequence"/>
</dbReference>
<dbReference type="GO" id="GO:0051010">
    <property type="term" value="F:microtubule plus-end binding"/>
    <property type="evidence" value="ECO:0007669"/>
    <property type="project" value="TreeGrafter"/>
</dbReference>
<dbReference type="GO" id="GO:0005634">
    <property type="term" value="C:nucleus"/>
    <property type="evidence" value="ECO:0007669"/>
    <property type="project" value="TreeGrafter"/>
</dbReference>
<comment type="caution">
    <text evidence="10">The sequence shown here is derived from an EMBL/GenBank/DDBJ whole genome shotgun (WGS) entry which is preliminary data.</text>
</comment>
<organism evidence="10 11">
    <name type="scientific">Nephila pilipes</name>
    <name type="common">Giant wood spider</name>
    <name type="synonym">Nephila maculata</name>
    <dbReference type="NCBI Taxonomy" id="299642"/>
    <lineage>
        <taxon>Eukaryota</taxon>
        <taxon>Metazoa</taxon>
        <taxon>Ecdysozoa</taxon>
        <taxon>Arthropoda</taxon>
        <taxon>Chelicerata</taxon>
        <taxon>Arachnida</taxon>
        <taxon>Araneae</taxon>
        <taxon>Araneomorphae</taxon>
        <taxon>Entelegynae</taxon>
        <taxon>Araneoidea</taxon>
        <taxon>Nephilidae</taxon>
        <taxon>Nephila</taxon>
    </lineage>
</organism>
<dbReference type="InterPro" id="IPR000938">
    <property type="entry name" value="CAP-Gly_domain"/>
</dbReference>
<dbReference type="Pfam" id="PF01302">
    <property type="entry name" value="CAP_GLY"/>
    <property type="match status" value="2"/>
</dbReference>
<feature type="region of interest" description="Disordered" evidence="8">
    <location>
        <begin position="126"/>
        <end position="154"/>
    </location>
</feature>
<protein>
    <submittedName>
        <fullName evidence="10">CAP-Gly domain-containing linker protein 2</fullName>
    </submittedName>
</protein>
<feature type="domain" description="CAP-Gly" evidence="9">
    <location>
        <begin position="76"/>
        <end position="118"/>
    </location>
</feature>
<feature type="compositionally biased region" description="Low complexity" evidence="8">
    <location>
        <begin position="268"/>
        <end position="278"/>
    </location>
</feature>
<evidence type="ECO:0000313" key="10">
    <source>
        <dbReference type="EMBL" id="GFT14254.1"/>
    </source>
</evidence>
<dbReference type="OrthoDB" id="5412539at2759"/>
<evidence type="ECO:0000259" key="9">
    <source>
        <dbReference type="PROSITE" id="PS50245"/>
    </source>
</evidence>
<feature type="coiled-coil region" evidence="7">
    <location>
        <begin position="309"/>
        <end position="385"/>
    </location>
</feature>
<evidence type="ECO:0000256" key="4">
    <source>
        <dbReference type="ARBA" id="ARBA00022737"/>
    </source>
</evidence>
<dbReference type="Gene3D" id="2.30.30.190">
    <property type="entry name" value="CAP Gly-rich-like domain"/>
    <property type="match status" value="2"/>
</dbReference>
<reference evidence="10" key="1">
    <citation type="submission" date="2020-08" db="EMBL/GenBank/DDBJ databases">
        <title>Multicomponent nature underlies the extraordinary mechanical properties of spider dragline silk.</title>
        <authorList>
            <person name="Kono N."/>
            <person name="Nakamura H."/>
            <person name="Mori M."/>
            <person name="Yoshida Y."/>
            <person name="Ohtoshi R."/>
            <person name="Malay A.D."/>
            <person name="Moran D.A.P."/>
            <person name="Tomita M."/>
            <person name="Numata K."/>
            <person name="Arakawa K."/>
        </authorList>
    </citation>
    <scope>NUCLEOTIDE SEQUENCE</scope>
</reference>
<dbReference type="PANTHER" id="PTHR18916">
    <property type="entry name" value="DYNACTIN 1-RELATED MICROTUBULE-BINDING"/>
    <property type="match status" value="1"/>
</dbReference>
<dbReference type="PROSITE" id="PS50245">
    <property type="entry name" value="CAP_GLY_2"/>
    <property type="match status" value="2"/>
</dbReference>
<evidence type="ECO:0000256" key="2">
    <source>
        <dbReference type="ARBA" id="ARBA00022490"/>
    </source>
</evidence>
<name>A0A8X6TJA7_NEPPI</name>
<feature type="coiled-coil region" evidence="7">
    <location>
        <begin position="1231"/>
        <end position="1579"/>
    </location>
</feature>
<keyword evidence="5 7" id="KW-0175">Coiled coil</keyword>
<dbReference type="InterPro" id="IPR036859">
    <property type="entry name" value="CAP-Gly_dom_sf"/>
</dbReference>
<dbReference type="PROSITE" id="PS00845">
    <property type="entry name" value="CAP_GLY_1"/>
    <property type="match status" value="2"/>
</dbReference>
<keyword evidence="6" id="KW-0206">Cytoskeleton</keyword>
<gene>
    <name evidence="10" type="primary">Clip2</name>
    <name evidence="10" type="ORF">NPIL_195901</name>
</gene>
<evidence type="ECO:0000256" key="6">
    <source>
        <dbReference type="ARBA" id="ARBA00023212"/>
    </source>
</evidence>
<evidence type="ECO:0000256" key="5">
    <source>
        <dbReference type="ARBA" id="ARBA00023054"/>
    </source>
</evidence>
<feature type="coiled-coil region" evidence="7">
    <location>
        <begin position="448"/>
        <end position="757"/>
    </location>
</feature>
<feature type="domain" description="CAP-Gly" evidence="9">
    <location>
        <begin position="196"/>
        <end position="238"/>
    </location>
</feature>
<keyword evidence="11" id="KW-1185">Reference proteome</keyword>
<keyword evidence="4" id="KW-0677">Repeat</keyword>
<dbReference type="SUPFAM" id="SSF74924">
    <property type="entry name" value="Cap-Gly domain"/>
    <property type="match status" value="2"/>
</dbReference>
<feature type="region of interest" description="Disordered" evidence="8">
    <location>
        <begin position="1"/>
        <end position="37"/>
    </location>
</feature>
<evidence type="ECO:0000256" key="1">
    <source>
        <dbReference type="ARBA" id="ARBA00004245"/>
    </source>
</evidence>
<sequence>MTTNKPSKGIPVVSKIPTSGRDSGTHSRSSSVSNLTTVSDIHSEAGDVASEGPLDFKVNDRVWVNGTKPGCIKFLGKTQFAPGVWAGVLLDEAVGKNDGSVAGVKYFSCPPLKGIFARPQKLSKTSGGITEVGDTSSPVPSTPRNPGFATPNNRGLTASNLSLSSTKGVCSRLRLGERVVVSSTTGDKSGILKFLGTTDFAKGEWAGICLDEPVGKNDGSVVGKRYFTCQMKYGLFAPIHKVSRAGGTSTPKPASSVRGTPLMRSTSRDSLSSSVSTSSKASRVKLGITSLTNSQQKARSTGIGLMTTSRALEEVLKEKEQHIEQLLKEHDLERAELAKVASQCEEAVIKYNELLNLQQTYENDRKDLEHQLSSEKRKFEDLQFQLEEEKITRGDLEIQLQKQNQVLDRLNSFLNEKLDPKFVNIKEIIDAKENLSIVPEQPSTDPQIALLKERISALEADLQNLKEEKTKCLQELENLGKVLDNSNKEHETTLSSLSNTNQEKDDVIANLKKELNIEIEKVTKFIEENKNLTEQISLQTSEANGHSENIKELGQKINLLSEELNSKVNLLKQSEVAIQEKDSKISTLDNDLENQAQKISELQNQNQILNQDLEQKALELNEKLKLQKSLEDEVASIKSQFESDIPKKEEKILDLVKKLEEVTTCLQEREEDLTKKQNEVLGLQKKTEELTETNSLLQVKIKEIEENVSFMSKDSSEKVISLEKKVQILIEEKGNTVKNFEKEIQSKQSELEALTNELVSNKTVLSDAHSQLSALTQTMRERDSDIIIIKNELDATKKTCETLNEEKTKYEHLMKEKEELLSSFEKQLSEVRNEADISNGELTVVKKKTDDLSNLLKEKQEEVIQLTSKLQLAEQDVEMLNQDSTEQVTILQNELSNLKEESMKEKSSLEEKLTKIQLKNEELTSQINEKNGVIKENEQSLSVLEKQFKIKENDISSLSHEKEKLEKEIACLVKDKEETQIWMEKNAQAEKEHFECELKKKDELLSNSGKQFSEARSTIDKLNEELVGVKIEKDTLCTVLNQKEEDIAQLNSKLQLAEQNVEMLNRDSSEHVTTLQCELSKVKEESVKTKTILEQKLTELQKENEKLLNDVKEKSNSIIEKEESLSVLEKQINSKEGDISNLSNQLEKLRNETSALTKEKEEMQISHEKQYQSQKEAFDSELKKRDQKITEILEENEKLSKNVSEQNVIIGEKDETLLNVQNQLQSKLVEVSNLSSLTEKLKQELDEKVKNNEELKVLHEKQLLATKENLEVEMKNKEKIIEEKQGKLSEYSKLLEIKEKELLQKESEINSLKNMVKEKESQFDELSLMIEASQAQLKILNEQSENNVKLLESKESYIENFKAEKEKQLLDLEENLKKENSRLQDVLQKYESDSEQKQEIITKLNSEAEEQKKHIELLTDELVKSKATVEKAQLNTSEAHQDFINKIADLEVKYSHLLEEKKKIEKEESKAQGAKKNLEEVRDNLLQEKVQREEVVKDREAQLAALQVEVNRMQTEFTLHKQELQQKLDVSEMELQAALELKAQLELQHSVLEELQQELQNSEDKCKKLELQVQNTSTLSSEKTELIDKLSKCEKSDLENSEKISKLEGKYQTLQETLKNTQNILAEKEIECTSLKEKILGLNTQMESNDISKTSLVSLEQENMLLKHKIEKLEAGGTEKNANKSGDSDASQAFAEERESLISQIDFLNSIIVDMKQKNENLQQEIELLKMGPEVMDSNLNDVPKKIAPRLFCDICDMFDLHDTEDCPKQESFIEDEPVPHLIPQGARQIAERPYCNNCEVFGHWTYDCEEQETY</sequence>
<dbReference type="GO" id="GO:0005938">
    <property type="term" value="C:cell cortex"/>
    <property type="evidence" value="ECO:0007669"/>
    <property type="project" value="TreeGrafter"/>
</dbReference>
<dbReference type="InterPro" id="IPR032108">
    <property type="entry name" value="CLIP1_ZNF"/>
</dbReference>
<evidence type="ECO:0000313" key="11">
    <source>
        <dbReference type="Proteomes" id="UP000887013"/>
    </source>
</evidence>